<keyword evidence="6" id="KW-0677">Repeat</keyword>
<dbReference type="GO" id="GO:0010420">
    <property type="term" value="F:polyprenyldihydroxybenzoate methyltransferase activity"/>
    <property type="evidence" value="ECO:0007669"/>
    <property type="project" value="UniProtKB-UniRule"/>
</dbReference>
<feature type="compositionally biased region" description="Polar residues" evidence="17">
    <location>
        <begin position="1172"/>
        <end position="1185"/>
    </location>
</feature>
<comment type="cofactor">
    <cofactor evidence="1 15">
        <name>Mg(2+)</name>
        <dbReference type="ChEBI" id="CHEBI:18420"/>
    </cofactor>
</comment>
<feature type="binding site" evidence="15">
    <location>
        <position position="125"/>
    </location>
    <ligand>
        <name>S-adenosyl-L-methionine</name>
        <dbReference type="ChEBI" id="CHEBI:59789"/>
    </ligand>
</feature>
<keyword evidence="20" id="KW-1185">Reference proteome</keyword>
<keyword evidence="15" id="KW-0489">Methyltransferase</keyword>
<dbReference type="Proteomes" id="UP000327013">
    <property type="component" value="Unassembled WGS sequence"/>
</dbReference>
<feature type="region of interest" description="Disordered" evidence="17">
    <location>
        <begin position="517"/>
        <end position="551"/>
    </location>
</feature>
<dbReference type="OrthoDB" id="9547406at2759"/>
<comment type="pathway">
    <text evidence="14">Amino-acid biosynthesis; L-lysine biosynthesis via AAA pathway; L-alpha-aminoadipate from 2-oxoglutarate: step 4/5.</text>
</comment>
<dbReference type="SUPFAM" id="SSF53659">
    <property type="entry name" value="Isocitrate/Isopropylmalate dehydrogenase-like"/>
    <property type="match status" value="1"/>
</dbReference>
<reference evidence="19 20" key="1">
    <citation type="submission" date="2019-06" db="EMBL/GenBank/DDBJ databases">
        <title>A chromosomal-level reference genome of Carpinus fangiana (Coryloideae, Betulaceae).</title>
        <authorList>
            <person name="Yang X."/>
            <person name="Wang Z."/>
            <person name="Zhang L."/>
            <person name="Hao G."/>
            <person name="Liu J."/>
            <person name="Yang Y."/>
        </authorList>
    </citation>
    <scope>NUCLEOTIDE SEQUENCE [LARGE SCALE GENOMIC DNA]</scope>
    <source>
        <strain evidence="19">Cfa_2016G</strain>
        <tissue evidence="19">Leaf</tissue>
    </source>
</reference>
<dbReference type="InterPro" id="IPR036236">
    <property type="entry name" value="Znf_C2H2_sf"/>
</dbReference>
<feature type="region of interest" description="Disordered" evidence="17">
    <location>
        <begin position="1089"/>
        <end position="1220"/>
    </location>
</feature>
<dbReference type="InterPro" id="IPR013087">
    <property type="entry name" value="Znf_C2H2_type"/>
</dbReference>
<name>A0A5N6KP82_9ROSI</name>
<dbReference type="InterPro" id="IPR019818">
    <property type="entry name" value="IsoCit/isopropylmalate_DH_CS"/>
</dbReference>
<feature type="domain" description="C2H2-type" evidence="18">
    <location>
        <begin position="1251"/>
        <end position="1280"/>
    </location>
</feature>
<dbReference type="EC" id="2.1.1.114" evidence="15"/>
<evidence type="ECO:0000256" key="8">
    <source>
        <dbReference type="ARBA" id="ARBA00022833"/>
    </source>
</evidence>
<dbReference type="SMART" id="SM00355">
    <property type="entry name" value="ZnF_C2H2"/>
    <property type="match status" value="4"/>
</dbReference>
<dbReference type="GO" id="GO:0000287">
    <property type="term" value="F:magnesium ion binding"/>
    <property type="evidence" value="ECO:0007669"/>
    <property type="project" value="InterPro"/>
</dbReference>
<dbReference type="PROSITE" id="PS50157">
    <property type="entry name" value="ZINC_FINGER_C2H2_2"/>
    <property type="match status" value="4"/>
</dbReference>
<dbReference type="PANTHER" id="PTHR11835:SF48">
    <property type="entry name" value="HOMOISOCITRATE DEHYDROGENASE, MITOCHONDRIAL"/>
    <property type="match status" value="1"/>
</dbReference>
<evidence type="ECO:0000256" key="3">
    <source>
        <dbReference type="ARBA" id="ARBA00022553"/>
    </source>
</evidence>
<keyword evidence="15" id="KW-0999">Mitochondrion inner membrane</keyword>
<dbReference type="SUPFAM" id="SSF57667">
    <property type="entry name" value="beta-beta-alpha zinc fingers"/>
    <property type="match status" value="2"/>
</dbReference>
<dbReference type="PROSITE" id="PS00028">
    <property type="entry name" value="ZINC_FINGER_C2H2_1"/>
    <property type="match status" value="4"/>
</dbReference>
<dbReference type="Pfam" id="PF00180">
    <property type="entry name" value="Iso_dh"/>
    <property type="match status" value="1"/>
</dbReference>
<comment type="subunit">
    <text evidence="15">Component of a multi-subunit COQ enzyme complex.</text>
</comment>
<dbReference type="HAMAP" id="MF_00472">
    <property type="entry name" value="UbiG"/>
    <property type="match status" value="1"/>
</dbReference>
<dbReference type="GO" id="GO:0005634">
    <property type="term" value="C:nucleus"/>
    <property type="evidence" value="ECO:0007669"/>
    <property type="project" value="UniProtKB-ARBA"/>
</dbReference>
<evidence type="ECO:0000313" key="20">
    <source>
        <dbReference type="Proteomes" id="UP000327013"/>
    </source>
</evidence>
<evidence type="ECO:0000256" key="4">
    <source>
        <dbReference type="ARBA" id="ARBA00022605"/>
    </source>
</evidence>
<feature type="binding site" evidence="15">
    <location>
        <position position="181"/>
    </location>
    <ligand>
        <name>Mg(2+)</name>
        <dbReference type="ChEBI" id="CHEBI:18420"/>
    </ligand>
</feature>
<dbReference type="GO" id="GO:0051287">
    <property type="term" value="F:NAD binding"/>
    <property type="evidence" value="ECO:0007669"/>
    <property type="project" value="InterPro"/>
</dbReference>
<evidence type="ECO:0000256" key="10">
    <source>
        <dbReference type="ARBA" id="ARBA00023002"/>
    </source>
</evidence>
<feature type="compositionally biased region" description="Low complexity" evidence="17">
    <location>
        <begin position="1403"/>
        <end position="1415"/>
    </location>
</feature>
<dbReference type="EC" id="2.1.1.64" evidence="15"/>
<evidence type="ECO:0000256" key="5">
    <source>
        <dbReference type="ARBA" id="ARBA00022723"/>
    </source>
</evidence>
<dbReference type="UniPathway" id="UPA00232"/>
<gene>
    <name evidence="15" type="primary">COQ3</name>
    <name evidence="19" type="ORF">FH972_021202</name>
</gene>
<comment type="catalytic activity">
    <reaction evidence="13">
        <text>(2R,3S)-homoisocitrate + NAD(+) = 2-oxoadipate + CO2 + NADH</text>
        <dbReference type="Rhea" id="RHEA:11900"/>
        <dbReference type="ChEBI" id="CHEBI:15404"/>
        <dbReference type="ChEBI" id="CHEBI:16526"/>
        <dbReference type="ChEBI" id="CHEBI:57499"/>
        <dbReference type="ChEBI" id="CHEBI:57540"/>
        <dbReference type="ChEBI" id="CHEBI:57945"/>
        <dbReference type="EC" id="1.1.1.87"/>
    </reaction>
</comment>
<protein>
    <recommendedName>
        <fullName evidence="15">Ubiquinone biosynthesis O-methyltransferase, mitochondrial</fullName>
    </recommendedName>
    <alternativeName>
        <fullName evidence="15">3-demethylubiquinol 3-O-methyltransferase</fullName>
        <ecNumber evidence="15">2.1.1.64</ecNumber>
    </alternativeName>
    <alternativeName>
        <fullName evidence="15">3-demethylubiquinone 3-O-methyltransferase</fullName>
        <ecNumber evidence="15">2.1.1.-</ecNumber>
    </alternativeName>
    <alternativeName>
        <fullName evidence="15">Polyprenyldihydroxybenzoate methyltransferase</fullName>
        <ecNumber evidence="15">2.1.1.114</ecNumber>
    </alternativeName>
</protein>
<comment type="catalytic activity">
    <reaction evidence="15">
        <text>a 3-demethylubiquinol + S-adenosyl-L-methionine = a ubiquinol + S-adenosyl-L-homocysteine + H(+)</text>
        <dbReference type="Rhea" id="RHEA:44380"/>
        <dbReference type="Rhea" id="RHEA-COMP:9566"/>
        <dbReference type="Rhea" id="RHEA-COMP:10914"/>
        <dbReference type="ChEBI" id="CHEBI:15378"/>
        <dbReference type="ChEBI" id="CHEBI:17976"/>
        <dbReference type="ChEBI" id="CHEBI:57856"/>
        <dbReference type="ChEBI" id="CHEBI:59789"/>
        <dbReference type="ChEBI" id="CHEBI:84422"/>
        <dbReference type="EC" id="2.1.1.64"/>
    </reaction>
</comment>
<dbReference type="GO" id="GO:0120537">
    <property type="term" value="F:3-demethylubiquinone 3-O-methyltransferase activity"/>
    <property type="evidence" value="ECO:0007669"/>
    <property type="project" value="RHEA"/>
</dbReference>
<evidence type="ECO:0000256" key="14">
    <source>
        <dbReference type="ARBA" id="ARBA00060720"/>
    </source>
</evidence>
<feature type="compositionally biased region" description="Basic and acidic residues" evidence="17">
    <location>
        <begin position="1482"/>
        <end position="1492"/>
    </location>
</feature>
<feature type="binding site" evidence="15">
    <location>
        <position position="177"/>
    </location>
    <ligand>
        <name>S-adenosyl-L-methionine</name>
        <dbReference type="ChEBI" id="CHEBI:59789"/>
    </ligand>
</feature>
<evidence type="ECO:0000256" key="16">
    <source>
        <dbReference type="PROSITE-ProRule" id="PRU00042"/>
    </source>
</evidence>
<evidence type="ECO:0000256" key="2">
    <source>
        <dbReference type="ARBA" id="ARBA00007769"/>
    </source>
</evidence>
<keyword evidence="10" id="KW-0560">Oxidoreductase</keyword>
<evidence type="ECO:0000256" key="17">
    <source>
        <dbReference type="SAM" id="MobiDB-lite"/>
    </source>
</evidence>
<feature type="binding site" evidence="15">
    <location>
        <position position="102"/>
    </location>
    <ligand>
        <name>S-adenosyl-L-methionine</name>
        <dbReference type="ChEBI" id="CHEBI:59789"/>
    </ligand>
</feature>
<feature type="binding site" evidence="15">
    <location>
        <position position="182"/>
    </location>
    <ligand>
        <name>Mg(2+)</name>
        <dbReference type="ChEBI" id="CHEBI:18420"/>
    </ligand>
</feature>
<dbReference type="EC" id="2.1.1.-" evidence="15"/>
<proteinExistence type="inferred from homology"/>
<feature type="compositionally biased region" description="Low complexity" evidence="17">
    <location>
        <begin position="1345"/>
        <end position="1358"/>
    </location>
</feature>
<keyword evidence="8" id="KW-0862">Zinc</keyword>
<evidence type="ECO:0000256" key="6">
    <source>
        <dbReference type="ARBA" id="ARBA00022737"/>
    </source>
</evidence>
<evidence type="ECO:0000256" key="1">
    <source>
        <dbReference type="ARBA" id="ARBA00001946"/>
    </source>
</evidence>
<dbReference type="SUPFAM" id="SSF53335">
    <property type="entry name" value="S-adenosyl-L-methionine-dependent methyltransferases"/>
    <property type="match status" value="1"/>
</dbReference>
<comment type="pathway">
    <text evidence="15">Cofactor biosynthesis; ubiquinone biosynthesis.</text>
</comment>
<dbReference type="Gene3D" id="3.40.718.10">
    <property type="entry name" value="Isopropylmalate Dehydrogenase"/>
    <property type="match status" value="1"/>
</dbReference>
<keyword evidence="7 16" id="KW-0863">Zinc-finger</keyword>
<comment type="catalytic activity">
    <reaction evidence="15">
        <text>a 3,4-dihydroxy-5-(all-trans-polyprenyl)benzoate + S-adenosyl-L-methionine = a 4-hydroxy-3-methoxy-5-(all-trans-polyprenyl)benzoate + S-adenosyl-L-homocysteine + H(+)</text>
        <dbReference type="Rhea" id="RHEA:44452"/>
        <dbReference type="Rhea" id="RHEA-COMP:10930"/>
        <dbReference type="Rhea" id="RHEA-COMP:10931"/>
        <dbReference type="ChEBI" id="CHEBI:15378"/>
        <dbReference type="ChEBI" id="CHEBI:57856"/>
        <dbReference type="ChEBI" id="CHEBI:59789"/>
        <dbReference type="ChEBI" id="CHEBI:64694"/>
        <dbReference type="ChEBI" id="CHEBI:84443"/>
        <dbReference type="EC" id="2.1.1.114"/>
    </reaction>
</comment>
<feature type="compositionally biased region" description="Low complexity" evidence="17">
    <location>
        <begin position="1465"/>
        <end position="1474"/>
    </location>
</feature>
<dbReference type="SMART" id="SM01329">
    <property type="entry name" value="Iso_dh"/>
    <property type="match status" value="1"/>
</dbReference>
<dbReference type="GO" id="GO:0008270">
    <property type="term" value="F:zinc ion binding"/>
    <property type="evidence" value="ECO:0007669"/>
    <property type="project" value="UniProtKB-KW"/>
</dbReference>
<accession>A0A5N6KP82</accession>
<dbReference type="FunFam" id="3.30.160.60:FF:000340">
    <property type="entry name" value="zinc finger protein 473 isoform X1"/>
    <property type="match status" value="1"/>
</dbReference>
<feature type="compositionally biased region" description="Basic and acidic residues" evidence="17">
    <location>
        <begin position="1104"/>
        <end position="1121"/>
    </location>
</feature>
<feature type="compositionally biased region" description="Polar residues" evidence="17">
    <location>
        <begin position="1426"/>
        <end position="1435"/>
    </location>
</feature>
<dbReference type="InterPro" id="IPR024084">
    <property type="entry name" value="IsoPropMal-DH-like_dom"/>
</dbReference>
<dbReference type="GO" id="GO:0009085">
    <property type="term" value="P:lysine biosynthetic process"/>
    <property type="evidence" value="ECO:0007669"/>
    <property type="project" value="UniProtKB-KW"/>
</dbReference>
<feature type="binding site" evidence="15">
    <location>
        <position position="74"/>
    </location>
    <ligand>
        <name>S-adenosyl-L-methionine</name>
        <dbReference type="ChEBI" id="CHEBI:59789"/>
    </ligand>
</feature>
<evidence type="ECO:0000256" key="9">
    <source>
        <dbReference type="ARBA" id="ARBA00022842"/>
    </source>
</evidence>
<evidence type="ECO:0000256" key="11">
    <source>
        <dbReference type="ARBA" id="ARBA00023027"/>
    </source>
</evidence>
<dbReference type="GO" id="GO:0031314">
    <property type="term" value="C:extrinsic component of mitochondrial inner membrane"/>
    <property type="evidence" value="ECO:0007669"/>
    <property type="project" value="UniProtKB-UniRule"/>
</dbReference>
<dbReference type="PROSITE" id="PS00470">
    <property type="entry name" value="IDH_IMDH"/>
    <property type="match status" value="1"/>
</dbReference>
<dbReference type="Pfam" id="PF00096">
    <property type="entry name" value="zf-C2H2"/>
    <property type="match status" value="4"/>
</dbReference>
<dbReference type="Gene3D" id="3.30.160.60">
    <property type="entry name" value="Classic Zinc Finger"/>
    <property type="match status" value="4"/>
</dbReference>
<feature type="domain" description="C2H2-type" evidence="18">
    <location>
        <begin position="1223"/>
        <end position="1250"/>
    </location>
</feature>
<dbReference type="Pfam" id="PF13489">
    <property type="entry name" value="Methyltransf_23"/>
    <property type="match status" value="1"/>
</dbReference>
<feature type="region of interest" description="Disordered" evidence="17">
    <location>
        <begin position="440"/>
        <end position="470"/>
    </location>
</feature>
<keyword evidence="5 15" id="KW-0479">Metal-binding</keyword>
<comment type="function">
    <text evidence="15">O-methyltransferase required for two non-consecutive steps during ubiquinone biosynthesis. Catalyzes the 2 O-methylation of 3,4-dihydroxy-5-(all-trans-polyprenyl)benzoic acid into 4-hydroxy-3-methoxy-5-(all-trans-polyprenyl)benzoic acid. Also catalyzes the last step of ubiquinone biosynthesis by mediating methylation of 3-demethylubiquinone into ubiquinone. Also able to mediate the methylation of 3-demethylubiquinol into ubiquinol.</text>
</comment>
<keyword evidence="15" id="KW-0831">Ubiquinone biosynthesis</keyword>
<dbReference type="PANTHER" id="PTHR11835">
    <property type="entry name" value="DECARBOXYLATING DEHYDROGENASES-ISOCITRATE, ISOPROPYLMALATE, TARTRATE"/>
    <property type="match status" value="1"/>
</dbReference>
<keyword evidence="15" id="KW-0472">Membrane</keyword>
<feature type="compositionally biased region" description="Polar residues" evidence="17">
    <location>
        <begin position="668"/>
        <end position="681"/>
    </location>
</feature>
<dbReference type="EMBL" id="VIBQ01000009">
    <property type="protein sequence ID" value="KAB8336895.1"/>
    <property type="molecule type" value="Genomic_DNA"/>
</dbReference>
<feature type="region of interest" description="Disordered" evidence="17">
    <location>
        <begin position="648"/>
        <end position="684"/>
    </location>
</feature>
<evidence type="ECO:0000256" key="15">
    <source>
        <dbReference type="HAMAP-Rule" id="MF_03190"/>
    </source>
</evidence>
<organism evidence="19 20">
    <name type="scientific">Carpinus fangiana</name>
    <dbReference type="NCBI Taxonomy" id="176857"/>
    <lineage>
        <taxon>Eukaryota</taxon>
        <taxon>Viridiplantae</taxon>
        <taxon>Streptophyta</taxon>
        <taxon>Embryophyta</taxon>
        <taxon>Tracheophyta</taxon>
        <taxon>Spermatophyta</taxon>
        <taxon>Magnoliopsida</taxon>
        <taxon>eudicotyledons</taxon>
        <taxon>Gunneridae</taxon>
        <taxon>Pentapetalae</taxon>
        <taxon>rosids</taxon>
        <taxon>fabids</taxon>
        <taxon>Fagales</taxon>
        <taxon>Betulaceae</taxon>
        <taxon>Carpinus</taxon>
    </lineage>
</organism>
<dbReference type="InterPro" id="IPR010233">
    <property type="entry name" value="UbiG_MeTrfase"/>
</dbReference>
<dbReference type="InterPro" id="IPR029063">
    <property type="entry name" value="SAM-dependent_MTases_sf"/>
</dbReference>
<dbReference type="FunFam" id="3.30.160.60:FF:000690">
    <property type="entry name" value="Zinc finger protein 354C"/>
    <property type="match status" value="1"/>
</dbReference>
<dbReference type="GO" id="GO:0061542">
    <property type="term" value="F:3-demethylubiquinol 3-O-methyltransferase activity"/>
    <property type="evidence" value="ECO:0007669"/>
    <property type="project" value="UniProtKB-UniRule"/>
</dbReference>
<keyword evidence="11" id="KW-0520">NAD</keyword>
<dbReference type="NCBIfam" id="TIGR01983">
    <property type="entry name" value="UbiG"/>
    <property type="match status" value="1"/>
</dbReference>
<keyword evidence="9 15" id="KW-0460">Magnesium</keyword>
<evidence type="ECO:0000256" key="13">
    <source>
        <dbReference type="ARBA" id="ARBA00052540"/>
    </source>
</evidence>
<keyword evidence="3" id="KW-0597">Phosphoprotein</keyword>
<feature type="binding site" evidence="15">
    <location>
        <position position="178"/>
    </location>
    <ligand>
        <name>Mg(2+)</name>
        <dbReference type="ChEBI" id="CHEBI:18420"/>
    </ligand>
</feature>
<evidence type="ECO:0000256" key="12">
    <source>
        <dbReference type="ARBA" id="ARBA00023154"/>
    </source>
</evidence>
<keyword evidence="15" id="KW-0949">S-adenosyl-L-methionine</keyword>
<evidence type="ECO:0000259" key="18">
    <source>
        <dbReference type="PROSITE" id="PS50157"/>
    </source>
</evidence>
<sequence>MPLSGSGSLRSLTTLQIRREAFQSRRALLRRPQSTSSTNNSIDQTEISHFNALASSWWDPHGPSRLLHLMNPLRHTFIQSCRAAQVDAAPSKPSSLSYLDIGCGGGIFAESAARLPTTRRVTAIDPTPEVLAIAQAHARRDPALARTGKLQYWNKSIEQLSRPVDVMEEGYDVVSIFEVIEHVASPAAFLRDVQPFVKPGGWLVLSTIARTWTSWFTTIVAAEDLLRIVPQGTHEWNKYINEAELRSYFETDSEAQWESPRCMGVVYMPGLGWREVRGGEDWGNYFFAIRKKPEARPLLRTSIQATCESNKPTSLALSAGGQCLQGPANTKPSIPMGHILDTRKSIERDLNVRIAYAIPDTTVRARGNTLPGNRFCAARDEAPWGPPLWMCVFGIKGCKRGSHVREHFGVRLRMMAFPIHCYRLQPQLSLLIAKWEYEHQDEDDDPSKSTPLRRTRDERQGPCDYTSNPETDKARVQVVGALKEAVHHLGPVSARATAVCGNRPCAFANDERMARPRPVCGTSSNSAGHTTPFGRTGPVRKEKVRDRTQTRVSVPISRIPSRVYDLRSSAGVQIAARSVRASKGDHKPRPGARSRKCRYDHRLDLMARAIFSHQTWQRYQAPLFTCSTGGAANPWGVAGRPERSLAFTSPRSWARASSERVSPPPSTWMPSNDDPQGSVEHTSAEDVTPSMFRFARRTCFRFWGLLGRFTAIDALRPTLRQYCPPKWDACTMHPHEVVAPPLKQVRTGCNPDATVIMTAGALLLTQTRLAQSEPCHRSFSAQMHSTIRQCTDVDLAVALCACGRQPAYALHWSVSHPRSAAVSPGFRIRAPRVSLLGTQTPGLPAERQCIHAADNVSGSTPGTGEASPALATGLSPRASHVPSFGQGCHGATRSWMMRLQRSAILLAALQRDGAYGGSSNLRGCFMSRILVHYTYSVLRATQNRTRRTELLVAGRSAWQPAFLSLHNQLSSLHSPVGKSPVHCDLDNHDSGALCDPAHETAAICSCCHPNLPPLQISAQGILHLGGSCFQAITRDTRSVKAPTPSRCELVAVSSTGRTPLDGILLHQASSAFTILTRFSSARSLFRRHCHSPKSNTASLPDIRSMNETKPRPDVAQERHSLPNDMNSSIQQQPPPPQASGYAPHQQYNGQYPVPPQMQPYAPMAQGYAAYPPQNQGLNPLNSSQMLKVDDPTASAPSDPRALAASRQGSEGGDGKDATLPKNFGCSTCSKQFARRSDLVRHERIHSGVRPHKCPWPYCEKQFIQRSALTVHERVHSGEKPHMCEKCSKQFSDSSSLARHRRIHSGKRPYKCPYPDCQKTFTRRTTLTRHQTSHTGTLEEAAAVRAAALASHASHASVDSSDRPDHSESGSPPNEQQQQNPYQAGQAPPGFYTAPCVPGLGQGATSSAASSRSQSSVNTYRPPGPTPFSQAPSQTPEHAPNQHGGVPQPHEAYQQYQDPRYPPPYQAASYYQQPQHQGLRHPAGHEGNYDPHAELTGSSVVSKGLHLPSSHFGLGEVHFCRRKHVLLLLFVAVGEAHFLLALVVHHLLHHAPRLAIQVTQLAVLRRDLCGIDLGGGVSTWIRRGGSDAEGRPRNLLSLVAMAYRVEWDSRYLDDWCLTLHSNLELRLRKHNVKVPSLEVGGREDYGDIDVLDGLELGRFRHAGSRRGLTVDGRVFVWKSGRTFELRPHIGNSRQEIPRPPRSKHGWRCTYPEDRYVAVAPQDTLVDLTGSTQGLIPGDGIGREVIPAGRKILEALPASFGLKCSFVDLEAGFDTFKATGTALPDKTVETLKKECDGALFGAVSSPTKATPGYSSPIVALRKRLSLYANVRPVKTVKTNPLHPIDLVIVRENTEDLYVKEERTIGTGDAQVGEAIKRISAAASSRIAAMAGDIALRRQRVRNSGILPADEIIHARPEVCVTHKSNVLPQTDGLFRRVCIDVLARPEYASVAQSEQIVDSMVYKLFRQPGQYDVIVAPNLYGDILSDGAAALVGSLGVVPSANVGDEFAIGEPCHGSAPDIEGKGIANPIATIRSVAVMLEFLGHEDAAAAIYKAVDANLVEGAVLSPDLGGSSSTTEVLEDVLRRL</sequence>
<comment type="caution">
    <text evidence="19">The sequence shown here is derived from an EMBL/GenBank/DDBJ whole genome shotgun (WGS) entry which is preliminary data.</text>
</comment>
<keyword evidence="15" id="KW-0808">Transferase</keyword>
<dbReference type="CDD" id="cd02440">
    <property type="entry name" value="AdoMet_MTases"/>
    <property type="match status" value="1"/>
</dbReference>
<dbReference type="GO" id="GO:0006102">
    <property type="term" value="P:isocitrate metabolic process"/>
    <property type="evidence" value="ECO:0007669"/>
    <property type="project" value="TreeGrafter"/>
</dbReference>
<feature type="domain" description="C2H2-type" evidence="18">
    <location>
        <begin position="1309"/>
        <end position="1338"/>
    </location>
</feature>
<comment type="catalytic activity">
    <reaction evidence="15">
        <text>a 3-demethylubiquinone + S-adenosyl-L-methionine = a ubiquinone + S-adenosyl-L-homocysteine</text>
        <dbReference type="Rhea" id="RHEA:81215"/>
        <dbReference type="Rhea" id="RHEA-COMP:9565"/>
        <dbReference type="Rhea" id="RHEA-COMP:19654"/>
        <dbReference type="ChEBI" id="CHEBI:16389"/>
        <dbReference type="ChEBI" id="CHEBI:57856"/>
        <dbReference type="ChEBI" id="CHEBI:59789"/>
        <dbReference type="ChEBI" id="CHEBI:231825"/>
    </reaction>
</comment>
<keyword evidence="15" id="KW-0496">Mitochondrion</keyword>
<dbReference type="Gene3D" id="3.40.50.150">
    <property type="entry name" value="Vaccinia Virus protein VP39"/>
    <property type="match status" value="1"/>
</dbReference>
<comment type="similarity">
    <text evidence="15">Belongs to the class I-like SAM-binding methyltransferase superfamily. UbiG/COQ3 family.</text>
</comment>
<feature type="region of interest" description="Disordered" evidence="17">
    <location>
        <begin position="1345"/>
        <end position="1495"/>
    </location>
</feature>
<evidence type="ECO:0000256" key="7">
    <source>
        <dbReference type="ARBA" id="ARBA00022771"/>
    </source>
</evidence>
<dbReference type="GO" id="GO:0004449">
    <property type="term" value="F:isocitrate dehydrogenase (NAD+) activity"/>
    <property type="evidence" value="ECO:0007669"/>
    <property type="project" value="TreeGrafter"/>
</dbReference>
<dbReference type="FunFam" id="3.40.718.10:FF:000012">
    <property type="entry name" value="Homoisocitrate dehydrogenase, mitochondrial"/>
    <property type="match status" value="1"/>
</dbReference>
<comment type="similarity">
    <text evidence="2">Belongs to the isocitrate and isopropylmalate dehydrogenases family.</text>
</comment>
<dbReference type="GO" id="GO:0006099">
    <property type="term" value="P:tricarboxylic acid cycle"/>
    <property type="evidence" value="ECO:0007669"/>
    <property type="project" value="TreeGrafter"/>
</dbReference>
<evidence type="ECO:0000313" key="19">
    <source>
        <dbReference type="EMBL" id="KAB8336895.1"/>
    </source>
</evidence>
<feature type="compositionally biased region" description="Basic and acidic residues" evidence="17">
    <location>
        <begin position="539"/>
        <end position="549"/>
    </location>
</feature>
<keyword evidence="12" id="KW-0457">Lysine biosynthesis</keyword>
<dbReference type="GO" id="GO:0047046">
    <property type="term" value="F:homoisocitrate dehydrogenase activity"/>
    <property type="evidence" value="ECO:0007669"/>
    <property type="project" value="UniProtKB-EC"/>
</dbReference>
<dbReference type="FunFam" id="3.30.160.60:FF:000446">
    <property type="entry name" value="Zinc finger protein"/>
    <property type="match status" value="1"/>
</dbReference>
<feature type="compositionally biased region" description="Low complexity" evidence="17">
    <location>
        <begin position="1368"/>
        <end position="1388"/>
    </location>
</feature>
<comment type="subcellular location">
    <subcellularLocation>
        <location evidence="15">Mitochondrion inner membrane</location>
        <topology evidence="15">Peripheral membrane protein</topology>
        <orientation evidence="15">Matrix side</orientation>
    </subcellularLocation>
</comment>
<keyword evidence="4" id="KW-0028">Amino-acid biosynthesis</keyword>
<feature type="domain" description="C2H2-type" evidence="18">
    <location>
        <begin position="1281"/>
        <end position="1308"/>
    </location>
</feature>
<dbReference type="GO" id="GO:0032259">
    <property type="term" value="P:methylation"/>
    <property type="evidence" value="ECO:0007669"/>
    <property type="project" value="UniProtKB-KW"/>
</dbReference>